<gene>
    <name evidence="1" type="ORF">SAMN04488074_102164</name>
</gene>
<reference evidence="2" key="1">
    <citation type="submission" date="2016-10" db="EMBL/GenBank/DDBJ databases">
        <authorList>
            <person name="Varghese N."/>
            <person name="Submissions S."/>
        </authorList>
    </citation>
    <scope>NUCLEOTIDE SEQUENCE [LARGE SCALE GENOMIC DNA]</scope>
    <source>
        <strain evidence="2">DSM 44796</strain>
    </source>
</reference>
<evidence type="ECO:0000313" key="2">
    <source>
        <dbReference type="Proteomes" id="UP000199682"/>
    </source>
</evidence>
<dbReference type="Proteomes" id="UP000199682">
    <property type="component" value="Unassembled WGS sequence"/>
</dbReference>
<protein>
    <submittedName>
        <fullName evidence="1">Uncharacterized protein</fullName>
    </submittedName>
</protein>
<dbReference type="AlphaFoldDB" id="A0A1G8U2E8"/>
<organism evidence="1 2">
    <name type="scientific">Lentzea albidocapillata subsp. violacea</name>
    <dbReference type="NCBI Taxonomy" id="128104"/>
    <lineage>
        <taxon>Bacteria</taxon>
        <taxon>Bacillati</taxon>
        <taxon>Actinomycetota</taxon>
        <taxon>Actinomycetes</taxon>
        <taxon>Pseudonocardiales</taxon>
        <taxon>Pseudonocardiaceae</taxon>
        <taxon>Lentzea</taxon>
    </lineage>
</organism>
<accession>A0A1G8U2E8</accession>
<name>A0A1G8U2E8_9PSEU</name>
<evidence type="ECO:0000313" key="1">
    <source>
        <dbReference type="EMBL" id="SDJ47952.1"/>
    </source>
</evidence>
<dbReference type="EMBL" id="FNET01000002">
    <property type="protein sequence ID" value="SDJ47952.1"/>
    <property type="molecule type" value="Genomic_DNA"/>
</dbReference>
<sequence length="105" mass="11184">MNDTDLREIVMNRLLSVLAATAIAVPSVLVAAAPADARPTTGSAVVAESDCGADEGAWKRYRRFSNMMLCEAVGAAGILMGRWTDWRCDDQNVLWVSGAEEPLGG</sequence>
<proteinExistence type="predicted"/>